<keyword evidence="3 4" id="KW-0472">Membrane</keyword>
<feature type="domain" description="Major facilitator superfamily (MFS) profile" evidence="5">
    <location>
        <begin position="21"/>
        <end position="415"/>
    </location>
</feature>
<evidence type="ECO:0000259" key="5">
    <source>
        <dbReference type="PROSITE" id="PS50850"/>
    </source>
</evidence>
<dbReference type="InterPro" id="IPR020846">
    <property type="entry name" value="MFS_dom"/>
</dbReference>
<feature type="transmembrane region" description="Helical" evidence="4">
    <location>
        <begin position="389"/>
        <end position="410"/>
    </location>
</feature>
<evidence type="ECO:0000256" key="2">
    <source>
        <dbReference type="ARBA" id="ARBA00022989"/>
    </source>
</evidence>
<gene>
    <name evidence="6" type="ORF">JY651_20605</name>
</gene>
<name>A0ABX7P9R2_9BACT</name>
<keyword evidence="1 4" id="KW-0812">Transmembrane</keyword>
<dbReference type="InterPro" id="IPR011701">
    <property type="entry name" value="MFS"/>
</dbReference>
<feature type="transmembrane region" description="Helical" evidence="4">
    <location>
        <begin position="234"/>
        <end position="254"/>
    </location>
</feature>
<evidence type="ECO:0000256" key="1">
    <source>
        <dbReference type="ARBA" id="ARBA00022692"/>
    </source>
</evidence>
<evidence type="ECO:0000313" key="7">
    <source>
        <dbReference type="Proteomes" id="UP000662747"/>
    </source>
</evidence>
<dbReference type="PANTHER" id="PTHR23518">
    <property type="entry name" value="C-METHYLTRANSFERASE"/>
    <property type="match status" value="1"/>
</dbReference>
<dbReference type="Gene3D" id="1.20.1250.20">
    <property type="entry name" value="MFS general substrate transporter like domains"/>
    <property type="match status" value="2"/>
</dbReference>
<dbReference type="EMBL" id="CP071090">
    <property type="protein sequence ID" value="QSQ27163.1"/>
    <property type="molecule type" value="Genomic_DNA"/>
</dbReference>
<sequence length="432" mass="45367">MISRGLRAVREMYELTRGLGNLRVLMVSGLVGTVAGGLLNPVMPLYLQSRGLDLQGIGLVYSVGSLVPIFLQPVMGALSDRYSRKGFVVGLSLVTSLLVPVMALFAHPLPLAAALSLKLLLQRSAQPVNGALVADFAPKQKRATIFALLDASTSLMFVLALGASAFVIRLLSTQYTFFLAGALFLVSSLLLLRLEEPAREAPKARAQGGGWKLALDAVRAPVDYVRGAPRLAGLFAWQFFFAFALNLFPIYIPLYAMKLGAPSEAVGPLVAVSWLVYAFAQPFGGRLSDGLQKRNGIILAGLAGMVLMSGILGLSGWLPAPYGLAVMVVSWALLAVPDGLHRPSAQAVVVEVAPTSERGRFLGALGGCAALAQVLAPLTYGFVARHAGLSSAFLLSSGALLLSLAGMAWAPERSAPAAVTHTPVLTPSQEPG</sequence>
<dbReference type="PANTHER" id="PTHR23518:SF2">
    <property type="entry name" value="MAJOR FACILITATOR SUPERFAMILY TRANSPORTER"/>
    <property type="match status" value="1"/>
</dbReference>
<feature type="transmembrane region" description="Helical" evidence="4">
    <location>
        <begin position="296"/>
        <end position="314"/>
    </location>
</feature>
<protein>
    <submittedName>
        <fullName evidence="6">MFS transporter</fullName>
    </submittedName>
</protein>
<feature type="transmembrane region" description="Helical" evidence="4">
    <location>
        <begin position="21"/>
        <end position="39"/>
    </location>
</feature>
<feature type="transmembrane region" description="Helical" evidence="4">
    <location>
        <begin position="174"/>
        <end position="194"/>
    </location>
</feature>
<accession>A0ABX7P9R2</accession>
<feature type="transmembrane region" description="Helical" evidence="4">
    <location>
        <begin position="361"/>
        <end position="383"/>
    </location>
</feature>
<evidence type="ECO:0000256" key="4">
    <source>
        <dbReference type="SAM" id="Phobius"/>
    </source>
</evidence>
<dbReference type="PROSITE" id="PS50850">
    <property type="entry name" value="MFS"/>
    <property type="match status" value="1"/>
</dbReference>
<dbReference type="Proteomes" id="UP000662747">
    <property type="component" value="Chromosome"/>
</dbReference>
<evidence type="ECO:0000256" key="3">
    <source>
        <dbReference type="ARBA" id="ARBA00023136"/>
    </source>
</evidence>
<dbReference type="SUPFAM" id="SSF103473">
    <property type="entry name" value="MFS general substrate transporter"/>
    <property type="match status" value="1"/>
</dbReference>
<dbReference type="InterPro" id="IPR036259">
    <property type="entry name" value="MFS_trans_sf"/>
</dbReference>
<feature type="transmembrane region" description="Helical" evidence="4">
    <location>
        <begin position="86"/>
        <end position="105"/>
    </location>
</feature>
<feature type="transmembrane region" description="Helical" evidence="4">
    <location>
        <begin position="59"/>
        <end position="79"/>
    </location>
</feature>
<evidence type="ECO:0000313" key="6">
    <source>
        <dbReference type="EMBL" id="QSQ27163.1"/>
    </source>
</evidence>
<keyword evidence="7" id="KW-1185">Reference proteome</keyword>
<reference evidence="6 7" key="1">
    <citation type="submission" date="2021-02" db="EMBL/GenBank/DDBJ databases">
        <title>De Novo genome assembly of isolated myxobacteria.</title>
        <authorList>
            <person name="Stevens D.C."/>
        </authorList>
    </citation>
    <scope>NUCLEOTIDE SEQUENCE [LARGE SCALE GENOMIC DNA]</scope>
    <source>
        <strain evidence="7">SCPEA02</strain>
    </source>
</reference>
<organism evidence="6 7">
    <name type="scientific">Pyxidicoccus parkwayensis</name>
    <dbReference type="NCBI Taxonomy" id="2813578"/>
    <lineage>
        <taxon>Bacteria</taxon>
        <taxon>Pseudomonadati</taxon>
        <taxon>Myxococcota</taxon>
        <taxon>Myxococcia</taxon>
        <taxon>Myxococcales</taxon>
        <taxon>Cystobacterineae</taxon>
        <taxon>Myxococcaceae</taxon>
        <taxon>Pyxidicoccus</taxon>
    </lineage>
</organism>
<proteinExistence type="predicted"/>
<feature type="transmembrane region" description="Helical" evidence="4">
    <location>
        <begin position="145"/>
        <end position="168"/>
    </location>
</feature>
<keyword evidence="2 4" id="KW-1133">Transmembrane helix</keyword>
<dbReference type="Pfam" id="PF07690">
    <property type="entry name" value="MFS_1"/>
    <property type="match status" value="1"/>
</dbReference>
<dbReference type="RefSeq" id="WP_206728690.1">
    <property type="nucleotide sequence ID" value="NZ_CP071090.1"/>
</dbReference>